<reference evidence="1 2" key="1">
    <citation type="submission" date="2018-02" db="EMBL/GenBank/DDBJ databases">
        <title>Subsurface microbial communities from deep shales in Ohio and West Virginia, USA.</title>
        <authorList>
            <person name="Wrighton K."/>
        </authorList>
    </citation>
    <scope>NUCLEOTIDE SEQUENCE [LARGE SCALE GENOMIC DNA]</scope>
    <source>
        <strain evidence="1 2">OWC-G53F</strain>
    </source>
</reference>
<sequence length="153" mass="16331">MEIKPYTALTIISSSPQQRQVSAGATETSAAFTASLADKATISQAARDRLAEEAKGERTYDFTNIAPNDMLNAINSLIKNGEMSLDESSSLLAFAPLTELNAAMGKPGSTNQPINLFSGLEKMIAFNKSIHNDAGAIYAQKALSALKRLDGEY</sequence>
<accession>A0A2S6GZN5</accession>
<gene>
    <name evidence="1" type="ORF">B0F88_10838</name>
</gene>
<dbReference type="AlphaFoldDB" id="A0A2S6GZN5"/>
<organism evidence="1 2">
    <name type="scientific">Methylobacter tundripaludum</name>
    <dbReference type="NCBI Taxonomy" id="173365"/>
    <lineage>
        <taxon>Bacteria</taxon>
        <taxon>Pseudomonadati</taxon>
        <taxon>Pseudomonadota</taxon>
        <taxon>Gammaproteobacteria</taxon>
        <taxon>Methylococcales</taxon>
        <taxon>Methylococcaceae</taxon>
        <taxon>Methylobacter</taxon>
    </lineage>
</organism>
<proteinExistence type="predicted"/>
<dbReference type="RefSeq" id="WP_104423957.1">
    <property type="nucleotide sequence ID" value="NZ_PTIY01000008.1"/>
</dbReference>
<protein>
    <submittedName>
        <fullName evidence="1">Uncharacterized protein</fullName>
    </submittedName>
</protein>
<dbReference type="EMBL" id="PTIY01000008">
    <property type="protein sequence ID" value="PPK70683.1"/>
    <property type="molecule type" value="Genomic_DNA"/>
</dbReference>
<dbReference type="Proteomes" id="UP000238071">
    <property type="component" value="Unassembled WGS sequence"/>
</dbReference>
<evidence type="ECO:0000313" key="1">
    <source>
        <dbReference type="EMBL" id="PPK70683.1"/>
    </source>
</evidence>
<keyword evidence="2" id="KW-1185">Reference proteome</keyword>
<evidence type="ECO:0000313" key="2">
    <source>
        <dbReference type="Proteomes" id="UP000238071"/>
    </source>
</evidence>
<name>A0A2S6GZN5_9GAMM</name>
<comment type="caution">
    <text evidence="1">The sequence shown here is derived from an EMBL/GenBank/DDBJ whole genome shotgun (WGS) entry which is preliminary data.</text>
</comment>